<evidence type="ECO:0000256" key="4">
    <source>
        <dbReference type="ARBA" id="ARBA00022538"/>
    </source>
</evidence>
<accession>A0A3Q0D8T2</accession>
<dbReference type="RefSeq" id="XP_021089536.1">
    <property type="nucleotide sequence ID" value="XM_021233877.1"/>
</dbReference>
<evidence type="ECO:0000256" key="7">
    <source>
        <dbReference type="ARBA" id="ARBA00022958"/>
    </source>
</evidence>
<keyword evidence="6 13" id="KW-0812">Transmembrane</keyword>
<evidence type="ECO:0000256" key="5">
    <source>
        <dbReference type="ARBA" id="ARBA00022607"/>
    </source>
</evidence>
<dbReference type="CDD" id="cd20323">
    <property type="entry name" value="FXYD_FXYD5"/>
    <property type="match status" value="1"/>
</dbReference>
<reference evidence="16 17" key="1">
    <citation type="submission" date="2025-04" db="UniProtKB">
        <authorList>
            <consortium name="RefSeq"/>
        </authorList>
    </citation>
    <scope>IDENTIFICATION</scope>
    <source>
        <tissue evidence="22">Liver</tissue>
    </source>
</reference>
<evidence type="ECO:0000256" key="14">
    <source>
        <dbReference type="SAM" id="MobiDB-lite"/>
    </source>
</evidence>
<keyword evidence="5" id="KW-0740">Sodium/potassium transport</keyword>
<dbReference type="KEGG" id="maua:106022089"/>
<dbReference type="GeneID" id="106022089"/>
<dbReference type="RefSeq" id="XP_021089532.1">
    <property type="nucleotide sequence ID" value="XM_021233873.1"/>
</dbReference>
<keyword evidence="15" id="KW-1185">Reference proteome</keyword>
<evidence type="ECO:0000313" key="17">
    <source>
        <dbReference type="RefSeq" id="XP_021089532.1"/>
    </source>
</evidence>
<evidence type="ECO:0000313" key="15">
    <source>
        <dbReference type="Proteomes" id="UP000886700"/>
    </source>
</evidence>
<keyword evidence="9" id="KW-0915">Sodium</keyword>
<keyword evidence="13" id="KW-0732">Signal</keyword>
<dbReference type="Gene3D" id="1.20.5.780">
    <property type="entry name" value="Single helix bin"/>
    <property type="match status" value="1"/>
</dbReference>
<feature type="transmembrane region" description="Helical" evidence="13">
    <location>
        <begin position="145"/>
        <end position="161"/>
    </location>
</feature>
<evidence type="ECO:0000256" key="10">
    <source>
        <dbReference type="ARBA" id="ARBA00023065"/>
    </source>
</evidence>
<feature type="compositionally biased region" description="Polar residues" evidence="14">
    <location>
        <begin position="28"/>
        <end position="39"/>
    </location>
</feature>
<dbReference type="GO" id="GO:0016020">
    <property type="term" value="C:membrane"/>
    <property type="evidence" value="ECO:0007669"/>
    <property type="project" value="UniProtKB-SubCell"/>
</dbReference>
<proteinExistence type="inferred from homology"/>
<dbReference type="PANTHER" id="PTHR14132">
    <property type="entry name" value="SODIUM/POTASSIUM-TRANSPORTING ATPASE SUBUNIT GAMMA"/>
    <property type="match status" value="1"/>
</dbReference>
<evidence type="ECO:0000256" key="1">
    <source>
        <dbReference type="ARBA" id="ARBA00004167"/>
    </source>
</evidence>
<name>A0A3Q0D8T2_MESAU</name>
<evidence type="ECO:0000256" key="11">
    <source>
        <dbReference type="ARBA" id="ARBA00023136"/>
    </source>
</evidence>
<dbReference type="RefSeq" id="XP_021089534.1">
    <property type="nucleotide sequence ID" value="XM_021233875.1"/>
</dbReference>
<dbReference type="OrthoDB" id="9451811at2759"/>
<feature type="compositionally biased region" description="Polar residues" evidence="14">
    <location>
        <begin position="65"/>
        <end position="78"/>
    </location>
</feature>
<evidence type="ECO:0000313" key="22">
    <source>
        <dbReference type="RefSeq" id="XP_040591457.1"/>
    </source>
</evidence>
<evidence type="ECO:0000256" key="2">
    <source>
        <dbReference type="ARBA" id="ARBA00005948"/>
    </source>
</evidence>
<dbReference type="PANTHER" id="PTHR14132:SF14">
    <property type="entry name" value="FXYD DOMAIN-CONTAINING ION TRANSPORT REGULATOR 5"/>
    <property type="match status" value="1"/>
</dbReference>
<evidence type="ECO:0000256" key="8">
    <source>
        <dbReference type="ARBA" id="ARBA00022989"/>
    </source>
</evidence>
<dbReference type="RefSeq" id="XP_021089535.1">
    <property type="nucleotide sequence ID" value="XM_021233876.1"/>
</dbReference>
<keyword evidence="3 13" id="KW-0813">Transport</keyword>
<evidence type="ECO:0000256" key="3">
    <source>
        <dbReference type="ARBA" id="ARBA00022448"/>
    </source>
</evidence>
<dbReference type="GO" id="GO:0006813">
    <property type="term" value="P:potassium ion transport"/>
    <property type="evidence" value="ECO:0007669"/>
    <property type="project" value="UniProtKB-KW"/>
</dbReference>
<evidence type="ECO:0000313" key="19">
    <source>
        <dbReference type="RefSeq" id="XP_021089534.1"/>
    </source>
</evidence>
<dbReference type="RefSeq" id="XP_021089533.1">
    <property type="nucleotide sequence ID" value="XM_021233874.1"/>
</dbReference>
<gene>
    <name evidence="16 17 18 19 20 21 22" type="primary">Fxyd5</name>
</gene>
<dbReference type="InterPro" id="IPR000272">
    <property type="entry name" value="Ion-transport_regulator_FXYD"/>
</dbReference>
<evidence type="ECO:0000313" key="21">
    <source>
        <dbReference type="RefSeq" id="XP_021089536.1"/>
    </source>
</evidence>
<organism evidence="15 17">
    <name type="scientific">Mesocricetus auratus</name>
    <name type="common">Golden hamster</name>
    <dbReference type="NCBI Taxonomy" id="10036"/>
    <lineage>
        <taxon>Eukaryota</taxon>
        <taxon>Metazoa</taxon>
        <taxon>Chordata</taxon>
        <taxon>Craniata</taxon>
        <taxon>Vertebrata</taxon>
        <taxon>Euteleostomi</taxon>
        <taxon>Mammalia</taxon>
        <taxon>Eutheria</taxon>
        <taxon>Euarchontoglires</taxon>
        <taxon>Glires</taxon>
        <taxon>Rodentia</taxon>
        <taxon>Myomorpha</taxon>
        <taxon>Muroidea</taxon>
        <taxon>Cricetidae</taxon>
        <taxon>Cricetinae</taxon>
        <taxon>Mesocricetus</taxon>
    </lineage>
</organism>
<protein>
    <recommendedName>
        <fullName evidence="13">FXYD domain-containing ion transport regulator</fullName>
    </recommendedName>
</protein>
<evidence type="ECO:0000313" key="20">
    <source>
        <dbReference type="RefSeq" id="XP_021089535.1"/>
    </source>
</evidence>
<comment type="similarity">
    <text evidence="2 13">Belongs to the FXYD family.</text>
</comment>
<feature type="compositionally biased region" description="Low complexity" evidence="14">
    <location>
        <begin position="90"/>
        <end position="103"/>
    </location>
</feature>
<evidence type="ECO:0000313" key="16">
    <source>
        <dbReference type="RefSeq" id="XP_021089531.1"/>
    </source>
</evidence>
<feature type="chain" id="PRO_5044515992" description="FXYD domain-containing ion transport regulator" evidence="13">
    <location>
        <begin position="22"/>
        <end position="181"/>
    </location>
</feature>
<keyword evidence="4" id="KW-0633">Potassium transport</keyword>
<dbReference type="CTD" id="53827"/>
<keyword evidence="7" id="KW-0630">Potassium</keyword>
<evidence type="ECO:0000256" key="12">
    <source>
        <dbReference type="ARBA" id="ARBA00023201"/>
    </source>
</evidence>
<evidence type="ECO:0000256" key="9">
    <source>
        <dbReference type="ARBA" id="ARBA00023053"/>
    </source>
</evidence>
<sequence length="181" mass="19634">MSPSWCLCLLIFVALILLSRGQTAEKATPSSAVDQTSGNAHVPVPDETNPEVHPTTPIPIWETYGTMQSQTATKTEIQPLTGMGTRKPVTDPGTPETSEEGTTALAGIRSRSPTTAWKQLHVPESQDSNEHNPFYYDDFTLRKRGLLVAAVLFITGIVILTRSHRAAQAGLELTTLLCQPP</sequence>
<dbReference type="GO" id="GO:0017080">
    <property type="term" value="F:sodium channel regulator activity"/>
    <property type="evidence" value="ECO:0007669"/>
    <property type="project" value="TreeGrafter"/>
</dbReference>
<feature type="region of interest" description="Disordered" evidence="14">
    <location>
        <begin position="27"/>
        <end position="110"/>
    </location>
</feature>
<keyword evidence="8 13" id="KW-1133">Transmembrane helix</keyword>
<dbReference type="PROSITE" id="PS01310">
    <property type="entry name" value="FXYD"/>
    <property type="match status" value="1"/>
</dbReference>
<dbReference type="GO" id="GO:0043269">
    <property type="term" value="P:regulation of monoatomic ion transport"/>
    <property type="evidence" value="ECO:0007669"/>
    <property type="project" value="InterPro"/>
</dbReference>
<keyword evidence="10 13" id="KW-0406">Ion transport</keyword>
<dbReference type="RefSeq" id="XP_021089531.1">
    <property type="nucleotide sequence ID" value="XM_021233872.1"/>
</dbReference>
<evidence type="ECO:0000256" key="6">
    <source>
        <dbReference type="ARBA" id="ARBA00022692"/>
    </source>
</evidence>
<evidence type="ECO:0000313" key="18">
    <source>
        <dbReference type="RefSeq" id="XP_021089533.1"/>
    </source>
</evidence>
<dbReference type="GO" id="GO:0006814">
    <property type="term" value="P:sodium ion transport"/>
    <property type="evidence" value="ECO:0007669"/>
    <property type="project" value="UniProtKB-KW"/>
</dbReference>
<dbReference type="Proteomes" id="UP000886700">
    <property type="component" value="Unplaced"/>
</dbReference>
<comment type="subcellular location">
    <subcellularLocation>
        <location evidence="1">Membrane</location>
        <topology evidence="1">Single-pass membrane protein</topology>
    </subcellularLocation>
</comment>
<keyword evidence="12" id="KW-0739">Sodium transport</keyword>
<feature type="signal peptide" evidence="13">
    <location>
        <begin position="1"/>
        <end position="21"/>
    </location>
</feature>
<evidence type="ECO:0000256" key="13">
    <source>
        <dbReference type="RuleBase" id="RU364131"/>
    </source>
</evidence>
<dbReference type="InterPro" id="IPR047297">
    <property type="entry name" value="FXYD_motif"/>
</dbReference>
<dbReference type="AlphaFoldDB" id="A0A3Q0D8T2"/>
<dbReference type="RefSeq" id="XP_040591457.1">
    <property type="nucleotide sequence ID" value="XM_040735523.1"/>
</dbReference>
<dbReference type="Pfam" id="PF02038">
    <property type="entry name" value="ATP1G1_PLM_MAT8"/>
    <property type="match status" value="1"/>
</dbReference>
<keyword evidence="11 13" id="KW-0472">Membrane</keyword>